<feature type="region of interest" description="Disordered" evidence="1">
    <location>
        <begin position="58"/>
        <end position="104"/>
    </location>
</feature>
<accession>A0A1B6PF77</accession>
<reference evidence="3" key="2">
    <citation type="journal article" date="2018" name="Plant J.">
        <title>The Sorghum bicolor reference genome: improved assembly, gene annotations, a transcriptome atlas, and signatures of genome organization.</title>
        <authorList>
            <person name="McCormick R.F."/>
            <person name="Truong S.K."/>
            <person name="Sreedasyam A."/>
            <person name="Jenkins J."/>
            <person name="Shu S."/>
            <person name="Sims D."/>
            <person name="Kennedy M."/>
            <person name="Amirebrahimi M."/>
            <person name="Weers B.D."/>
            <person name="McKinley B."/>
            <person name="Mattison A."/>
            <person name="Morishige D.T."/>
            <person name="Grimwood J."/>
            <person name="Schmutz J."/>
            <person name="Mullet J.E."/>
        </authorList>
    </citation>
    <scope>NUCLEOTIDE SEQUENCE [LARGE SCALE GENOMIC DNA]</scope>
    <source>
        <strain evidence="3">cv. BTx623</strain>
    </source>
</reference>
<dbReference type="EMBL" id="CM000766">
    <property type="protein sequence ID" value="KXG24344.2"/>
    <property type="molecule type" value="Genomic_DNA"/>
</dbReference>
<gene>
    <name evidence="2" type="ORF">SORBI_3007G028300</name>
</gene>
<evidence type="ECO:0000313" key="2">
    <source>
        <dbReference type="EMBL" id="KXG24344.2"/>
    </source>
</evidence>
<feature type="region of interest" description="Disordered" evidence="1">
    <location>
        <begin position="1"/>
        <end position="40"/>
    </location>
</feature>
<dbReference type="AlphaFoldDB" id="A0A1B6PF77"/>
<feature type="non-terminal residue" evidence="2">
    <location>
        <position position="137"/>
    </location>
</feature>
<evidence type="ECO:0000313" key="3">
    <source>
        <dbReference type="Proteomes" id="UP000000768"/>
    </source>
</evidence>
<name>A0A1B6PF77_SORBI</name>
<protein>
    <submittedName>
        <fullName evidence="2">Uncharacterized protein</fullName>
    </submittedName>
</protein>
<feature type="compositionally biased region" description="Basic and acidic residues" evidence="1">
    <location>
        <begin position="84"/>
        <end position="101"/>
    </location>
</feature>
<organism evidence="2 3">
    <name type="scientific">Sorghum bicolor</name>
    <name type="common">Sorghum</name>
    <name type="synonym">Sorghum vulgare</name>
    <dbReference type="NCBI Taxonomy" id="4558"/>
    <lineage>
        <taxon>Eukaryota</taxon>
        <taxon>Viridiplantae</taxon>
        <taxon>Streptophyta</taxon>
        <taxon>Embryophyta</taxon>
        <taxon>Tracheophyta</taxon>
        <taxon>Spermatophyta</taxon>
        <taxon>Magnoliopsida</taxon>
        <taxon>Liliopsida</taxon>
        <taxon>Poales</taxon>
        <taxon>Poaceae</taxon>
        <taxon>PACMAD clade</taxon>
        <taxon>Panicoideae</taxon>
        <taxon>Andropogonodae</taxon>
        <taxon>Andropogoneae</taxon>
        <taxon>Sorghinae</taxon>
        <taxon>Sorghum</taxon>
    </lineage>
</organism>
<dbReference type="Proteomes" id="UP000000768">
    <property type="component" value="Chromosome 7"/>
</dbReference>
<dbReference type="Gramene" id="KXG24344">
    <property type="protein sequence ID" value="KXG24344"/>
    <property type="gene ID" value="SORBI_3007G028300"/>
</dbReference>
<evidence type="ECO:0000256" key="1">
    <source>
        <dbReference type="SAM" id="MobiDB-lite"/>
    </source>
</evidence>
<feature type="compositionally biased region" description="Basic residues" evidence="1">
    <location>
        <begin position="13"/>
        <end position="24"/>
    </location>
</feature>
<feature type="non-terminal residue" evidence="2">
    <location>
        <position position="1"/>
    </location>
</feature>
<dbReference type="InParanoid" id="A0A1B6PF77"/>
<sequence>YAIKKPSPWPGKNPRRRRRHKHATPPRPQRLDHAETMHGTQRYQALRDTICHSSARNILAQSGTSRPKLPIQTRPPRRGGRPRAHGEIRRPIRDSTPELRHSSLSLCNHSPGTWTNRVENYSWQRVATPHTDLIDEM</sequence>
<proteinExistence type="predicted"/>
<keyword evidence="3" id="KW-1185">Reference proteome</keyword>
<reference evidence="2 3" key="1">
    <citation type="journal article" date="2009" name="Nature">
        <title>The Sorghum bicolor genome and the diversification of grasses.</title>
        <authorList>
            <person name="Paterson A.H."/>
            <person name="Bowers J.E."/>
            <person name="Bruggmann R."/>
            <person name="Dubchak I."/>
            <person name="Grimwood J."/>
            <person name="Gundlach H."/>
            <person name="Haberer G."/>
            <person name="Hellsten U."/>
            <person name="Mitros T."/>
            <person name="Poliakov A."/>
            <person name="Schmutz J."/>
            <person name="Spannagl M."/>
            <person name="Tang H."/>
            <person name="Wang X."/>
            <person name="Wicker T."/>
            <person name="Bharti A.K."/>
            <person name="Chapman J."/>
            <person name="Feltus F.A."/>
            <person name="Gowik U."/>
            <person name="Grigoriev I.V."/>
            <person name="Lyons E."/>
            <person name="Maher C.A."/>
            <person name="Martis M."/>
            <person name="Narechania A."/>
            <person name="Otillar R.P."/>
            <person name="Penning B.W."/>
            <person name="Salamov A.A."/>
            <person name="Wang Y."/>
            <person name="Zhang L."/>
            <person name="Carpita N.C."/>
            <person name="Freeling M."/>
            <person name="Gingle A.R."/>
            <person name="Hash C.T."/>
            <person name="Keller B."/>
            <person name="Klein P."/>
            <person name="Kresovich S."/>
            <person name="McCann M.C."/>
            <person name="Ming R."/>
            <person name="Peterson D.G."/>
            <person name="Mehboob-ur-Rahman"/>
            <person name="Ware D."/>
            <person name="Westhoff P."/>
            <person name="Mayer K.F."/>
            <person name="Messing J."/>
            <person name="Rokhsar D.S."/>
        </authorList>
    </citation>
    <scope>NUCLEOTIDE SEQUENCE [LARGE SCALE GENOMIC DNA]</scope>
    <source>
        <strain evidence="3">cv. BTx623</strain>
    </source>
</reference>